<feature type="transmembrane region" description="Helical" evidence="1">
    <location>
        <begin position="218"/>
        <end position="238"/>
    </location>
</feature>
<feature type="transmembrane region" description="Helical" evidence="1">
    <location>
        <begin position="36"/>
        <end position="57"/>
    </location>
</feature>
<comment type="caution">
    <text evidence="2">The sequence shown here is derived from an EMBL/GenBank/DDBJ whole genome shotgun (WGS) entry which is preliminary data.</text>
</comment>
<keyword evidence="1" id="KW-0472">Membrane</keyword>
<name>A0ABQ6NC32_9STRA</name>
<feature type="transmembrane region" description="Helical" evidence="1">
    <location>
        <begin position="250"/>
        <end position="271"/>
    </location>
</feature>
<protein>
    <submittedName>
        <fullName evidence="2">Uncharacterized protein</fullName>
    </submittedName>
</protein>
<dbReference type="EMBL" id="BRYB01006279">
    <property type="protein sequence ID" value="GMI54172.1"/>
    <property type="molecule type" value="Genomic_DNA"/>
</dbReference>
<dbReference type="Proteomes" id="UP001165060">
    <property type="component" value="Unassembled WGS sequence"/>
</dbReference>
<evidence type="ECO:0000313" key="3">
    <source>
        <dbReference type="Proteomes" id="UP001165060"/>
    </source>
</evidence>
<feature type="transmembrane region" description="Helical" evidence="1">
    <location>
        <begin position="77"/>
        <end position="95"/>
    </location>
</feature>
<keyword evidence="3" id="KW-1185">Reference proteome</keyword>
<feature type="non-terminal residue" evidence="2">
    <location>
        <position position="1"/>
    </location>
</feature>
<proteinExistence type="predicted"/>
<gene>
    <name evidence="2" type="ORF">TeGR_g4008</name>
</gene>
<reference evidence="2 3" key="1">
    <citation type="journal article" date="2023" name="Commun. Biol.">
        <title>Genome analysis of Parmales, the sister group of diatoms, reveals the evolutionary specialization of diatoms from phago-mixotrophs to photoautotrophs.</title>
        <authorList>
            <person name="Ban H."/>
            <person name="Sato S."/>
            <person name="Yoshikawa S."/>
            <person name="Yamada K."/>
            <person name="Nakamura Y."/>
            <person name="Ichinomiya M."/>
            <person name="Sato N."/>
            <person name="Blanc-Mathieu R."/>
            <person name="Endo H."/>
            <person name="Kuwata A."/>
            <person name="Ogata H."/>
        </authorList>
    </citation>
    <scope>NUCLEOTIDE SEQUENCE [LARGE SCALE GENOMIC DNA]</scope>
</reference>
<keyword evidence="1" id="KW-0812">Transmembrane</keyword>
<keyword evidence="1" id="KW-1133">Transmembrane helix</keyword>
<accession>A0ABQ6NC32</accession>
<sequence>YVGRVAVADGKEVAAVTLQAAAEAEQLLSKSERAKAILPLCVGVGATAASLALLAPVFVRELAFSASLDSLQEITEIFLLAPLVSTLAAAVAGLARDESRELADRAINLGNRRFSSAKKVGSTWLSATEQIESASARNKNKWATFIKTTVPAPLLGALLPGSLSTKAVFIAALSAAQSAYYLSSAEYALARATDAVALKARSAAIADTYANQGARSGAILPFTSALGGLCAAATAAVVEVLPMVSLPAPGMVAVVSVFPTLAALFAAAASVSKARCEVDATAASEAASNLAQQYGTEKGEDEDATVNVVLRPFRGVRDLIKLTLGGAVRKIFGRFNLGGFFRRRRRPALRGS</sequence>
<evidence type="ECO:0000256" key="1">
    <source>
        <dbReference type="SAM" id="Phobius"/>
    </source>
</evidence>
<organism evidence="2 3">
    <name type="scientific">Tetraparma gracilis</name>
    <dbReference type="NCBI Taxonomy" id="2962635"/>
    <lineage>
        <taxon>Eukaryota</taxon>
        <taxon>Sar</taxon>
        <taxon>Stramenopiles</taxon>
        <taxon>Ochrophyta</taxon>
        <taxon>Bolidophyceae</taxon>
        <taxon>Parmales</taxon>
        <taxon>Triparmaceae</taxon>
        <taxon>Tetraparma</taxon>
    </lineage>
</organism>
<evidence type="ECO:0000313" key="2">
    <source>
        <dbReference type="EMBL" id="GMI54172.1"/>
    </source>
</evidence>